<evidence type="ECO:0000313" key="2">
    <source>
        <dbReference type="RefSeq" id="XP_023938611.2"/>
    </source>
</evidence>
<sequence length="529" mass="58162">MDTRTFAPSGMAVTPHHLATQSALRILIDGGTAMEAIVAAAATIAVVYPHMNGIGGDGFWLILPPRGDYVVIEASGAAGSLANDFFYKNYYRIPYRGLKSAITVAGTVGGWEEALKYVTEKGFKRRPLHDLLADAIRYAEEGFPISSSQVKSLKTFGFDESNTQEFRDIFLPNGTIPREGQLFRQRNLARTLKDLSRNGLNSFYRGDLAKLIAKDMASLGMPITESDLANYSAIRRSPLRLSHSHGEIFNLPPPTQGLVSLSILGILDRLRIDGLHEGKFIHATVEATKQAFIIRDQYITDPRYMTVDAQSLLSRRAISKMASNISLDETSFNGKGLGPGDTVWMGVMDSNGFSVSFIQSIYDNFGSGVVLPETGILWHNRGSSFTLKKDHIRSLVPGKKPFSTLNPAAARLKDGRIMIYGTRGGDGQPQTQAAIFHRYVVQGKNLQSSISDPRWIYGPITNDNWDDILRLENRFSNETIEYLVEKGHKIVLVQPFSEDVGQAGALVRHPSGMIEGAYDPRSNGNAAGF</sequence>
<name>A0A6J1N6L4_BICAN</name>
<gene>
    <name evidence="2" type="primary">LOC112046252</name>
</gene>
<dbReference type="PRINTS" id="PR01210">
    <property type="entry name" value="GGTRANSPTASE"/>
</dbReference>
<dbReference type="PANTHER" id="PTHR43881:SF5">
    <property type="entry name" value="GAMMA-GLUTAMYLTRANSPEPTIDASE"/>
    <property type="match status" value="1"/>
</dbReference>
<accession>A0A6J1N6L4</accession>
<dbReference type="InterPro" id="IPR043138">
    <property type="entry name" value="GGT_lsub"/>
</dbReference>
<dbReference type="Proteomes" id="UP001652582">
    <property type="component" value="Chromosome 12"/>
</dbReference>
<dbReference type="GeneID" id="112046252"/>
<dbReference type="Gene3D" id="3.60.20.40">
    <property type="match status" value="1"/>
</dbReference>
<reference evidence="2" key="1">
    <citation type="submission" date="2025-08" db="UniProtKB">
        <authorList>
            <consortium name="RefSeq"/>
        </authorList>
    </citation>
    <scope>IDENTIFICATION</scope>
</reference>
<organism evidence="1 2">
    <name type="scientific">Bicyclus anynana</name>
    <name type="common">Squinting bush brown butterfly</name>
    <dbReference type="NCBI Taxonomy" id="110368"/>
    <lineage>
        <taxon>Eukaryota</taxon>
        <taxon>Metazoa</taxon>
        <taxon>Ecdysozoa</taxon>
        <taxon>Arthropoda</taxon>
        <taxon>Hexapoda</taxon>
        <taxon>Insecta</taxon>
        <taxon>Pterygota</taxon>
        <taxon>Neoptera</taxon>
        <taxon>Endopterygota</taxon>
        <taxon>Lepidoptera</taxon>
        <taxon>Glossata</taxon>
        <taxon>Ditrysia</taxon>
        <taxon>Papilionoidea</taxon>
        <taxon>Nymphalidae</taxon>
        <taxon>Satyrinae</taxon>
        <taxon>Satyrini</taxon>
        <taxon>Mycalesina</taxon>
        <taxon>Bicyclus</taxon>
    </lineage>
</organism>
<dbReference type="PANTHER" id="PTHR43881">
    <property type="entry name" value="GAMMA-GLUTAMYLTRANSPEPTIDASE (AFU_ORTHOLOGUE AFUA_4G13580)"/>
    <property type="match status" value="1"/>
</dbReference>
<dbReference type="InterPro" id="IPR043137">
    <property type="entry name" value="GGT_ssub_C"/>
</dbReference>
<protein>
    <submittedName>
        <fullName evidence="2">Oxamate amidohydrolase proenzyme</fullName>
    </submittedName>
</protein>
<dbReference type="InterPro" id="IPR029055">
    <property type="entry name" value="Ntn_hydrolases_N"/>
</dbReference>
<dbReference type="SUPFAM" id="SSF56235">
    <property type="entry name" value="N-terminal nucleophile aminohydrolases (Ntn hydrolases)"/>
    <property type="match status" value="1"/>
</dbReference>
<proteinExistence type="predicted"/>
<dbReference type="Gene3D" id="1.10.246.130">
    <property type="match status" value="1"/>
</dbReference>
<keyword evidence="1" id="KW-1185">Reference proteome</keyword>
<dbReference type="Pfam" id="PF01019">
    <property type="entry name" value="G_glu_transpept"/>
    <property type="match status" value="1"/>
</dbReference>
<evidence type="ECO:0000313" key="1">
    <source>
        <dbReference type="Proteomes" id="UP001652582"/>
    </source>
</evidence>
<dbReference type="OrthoDB" id="2015213at2759"/>
<dbReference type="RefSeq" id="XP_023938611.2">
    <property type="nucleotide sequence ID" value="XM_024082843.2"/>
</dbReference>
<dbReference type="InterPro" id="IPR052896">
    <property type="entry name" value="GGT-like_enzyme"/>
</dbReference>